<protein>
    <submittedName>
        <fullName evidence="1">Uncharacterized protein</fullName>
    </submittedName>
</protein>
<dbReference type="AlphaFoldDB" id="A0A848NVE9"/>
<evidence type="ECO:0000313" key="2">
    <source>
        <dbReference type="Proteomes" id="UP000575469"/>
    </source>
</evidence>
<dbReference type="RefSeq" id="WP_169339283.1">
    <property type="nucleotide sequence ID" value="NZ_JABBZM010000003.1"/>
</dbReference>
<evidence type="ECO:0000313" key="1">
    <source>
        <dbReference type="EMBL" id="NMV37250.1"/>
    </source>
</evidence>
<comment type="caution">
    <text evidence="1">The sequence shown here is derived from an EMBL/GenBank/DDBJ whole genome shotgun (WGS) entry which is preliminary data.</text>
</comment>
<dbReference type="Proteomes" id="UP000575469">
    <property type="component" value="Unassembled WGS sequence"/>
</dbReference>
<name>A0A848NVE9_9RALS</name>
<accession>A0A848NVE9</accession>
<proteinExistence type="predicted"/>
<dbReference type="EMBL" id="JABBZM010000003">
    <property type="protein sequence ID" value="NMV37250.1"/>
    <property type="molecule type" value="Genomic_DNA"/>
</dbReference>
<organism evidence="1 2">
    <name type="scientific">Ralstonia insidiosa</name>
    <dbReference type="NCBI Taxonomy" id="190721"/>
    <lineage>
        <taxon>Bacteria</taxon>
        <taxon>Pseudomonadati</taxon>
        <taxon>Pseudomonadota</taxon>
        <taxon>Betaproteobacteria</taxon>
        <taxon>Burkholderiales</taxon>
        <taxon>Burkholderiaceae</taxon>
        <taxon>Ralstonia</taxon>
    </lineage>
</organism>
<reference evidence="1 2" key="1">
    <citation type="submission" date="2020-04" db="EMBL/GenBank/DDBJ databases">
        <title>Ralstonia insidiosa genome sequencing and assembly.</title>
        <authorList>
            <person name="Martins R.C.R."/>
            <person name="Perdigao-Neto L.V."/>
            <person name="Levin A.S.S."/>
            <person name="Costa S.F."/>
        </authorList>
    </citation>
    <scope>NUCLEOTIDE SEQUENCE [LARGE SCALE GENOMIC DNA]</scope>
    <source>
        <strain evidence="1 2">5047</strain>
    </source>
</reference>
<sequence length="65" mass="7317">MTGIVVTVRHVREEMLCTRGMRDWLTHHGFSVSEFVSKGLPVETLEATGDAFALRVCERARREAA</sequence>
<gene>
    <name evidence="1" type="ORF">HGR00_04955</name>
</gene>